<dbReference type="PANTHER" id="PTHR33154:SF33">
    <property type="entry name" value="TRANSCRIPTIONAL REPRESSOR SDPR"/>
    <property type="match status" value="1"/>
</dbReference>
<reference evidence="5 6" key="1">
    <citation type="submission" date="2018-05" db="EMBL/GenBank/DDBJ databases">
        <title>Micromonospora from Atacama Desert.</title>
        <authorList>
            <person name="Carro L."/>
            <person name="Goodfellow M."/>
            <person name="Klenk H.-P."/>
        </authorList>
    </citation>
    <scope>NUCLEOTIDE SEQUENCE [LARGE SCALE GENOMIC DNA]</scope>
    <source>
        <strain evidence="5 6">LB32</strain>
    </source>
</reference>
<dbReference type="Pfam" id="PF12840">
    <property type="entry name" value="HTH_20"/>
    <property type="match status" value="1"/>
</dbReference>
<dbReference type="OrthoDB" id="3396564at2"/>
<dbReference type="InterPro" id="IPR011991">
    <property type="entry name" value="ArsR-like_HTH"/>
</dbReference>
<evidence type="ECO:0000256" key="2">
    <source>
        <dbReference type="ARBA" id="ARBA00023125"/>
    </source>
</evidence>
<keyword evidence="1" id="KW-0805">Transcription regulation</keyword>
<dbReference type="PROSITE" id="PS50987">
    <property type="entry name" value="HTH_ARSR_2"/>
    <property type="match status" value="1"/>
</dbReference>
<dbReference type="EMBL" id="QGSY01000243">
    <property type="protein sequence ID" value="RQX06186.1"/>
    <property type="molecule type" value="Genomic_DNA"/>
</dbReference>
<keyword evidence="6" id="KW-1185">Reference proteome</keyword>
<evidence type="ECO:0000256" key="3">
    <source>
        <dbReference type="ARBA" id="ARBA00023163"/>
    </source>
</evidence>
<protein>
    <recommendedName>
        <fullName evidence="4">HTH arsR-type domain-containing protein</fullName>
    </recommendedName>
</protein>
<dbReference type="InterPro" id="IPR036388">
    <property type="entry name" value="WH-like_DNA-bd_sf"/>
</dbReference>
<dbReference type="GO" id="GO:0003677">
    <property type="term" value="F:DNA binding"/>
    <property type="evidence" value="ECO:0007669"/>
    <property type="project" value="UniProtKB-KW"/>
</dbReference>
<dbReference type="GO" id="GO:0003700">
    <property type="term" value="F:DNA-binding transcription factor activity"/>
    <property type="evidence" value="ECO:0007669"/>
    <property type="project" value="InterPro"/>
</dbReference>
<evidence type="ECO:0000259" key="4">
    <source>
        <dbReference type="PROSITE" id="PS50987"/>
    </source>
</evidence>
<dbReference type="InterPro" id="IPR001845">
    <property type="entry name" value="HTH_ArsR_DNA-bd_dom"/>
</dbReference>
<dbReference type="PRINTS" id="PR00778">
    <property type="entry name" value="HTHARSR"/>
</dbReference>
<dbReference type="RefSeq" id="WP_124859669.1">
    <property type="nucleotide sequence ID" value="NZ_JBNCOC010000007.1"/>
</dbReference>
<comment type="caution">
    <text evidence="5">The sequence shown here is derived from an EMBL/GenBank/DDBJ whole genome shotgun (WGS) entry which is preliminary data.</text>
</comment>
<sequence length="356" mass="38432">MPITFQLPAGRATALTFAVSPMVELAWAWHVLVGTEHHPERAGWAERVLGELPDDLAAELSAWSFAVRAVRATVFADPTLPPALDWVQAVTALRSMPPAQFAAAMLRPLLRVGGRSADVADHRVGAELMALSRARGAGATRAVRLLLEKPAAAQAAVVDILEGCWSAFFAAEWRRIEPALTGEVQARSRMGARGGPRAALSGLSPAVAIAEDGRVTIDKVQSKSLAVSDRGLVLIPTVFGTPHVYVADEAGRPVVVHYPFPPPERAADRRLTLRRLDVLAHPARLEVCRAIAVEPRSAREIARLWHLDETAVTKHLSALRLAGLVRAERAGHFVRYSLEASAIQTIGADLLDVLRR</sequence>
<dbReference type="Gene3D" id="1.10.10.10">
    <property type="entry name" value="Winged helix-like DNA-binding domain superfamily/Winged helix DNA-binding domain"/>
    <property type="match status" value="1"/>
</dbReference>
<evidence type="ECO:0000313" key="5">
    <source>
        <dbReference type="EMBL" id="RQX06186.1"/>
    </source>
</evidence>
<name>A0A3N9WZ75_9ACTN</name>
<dbReference type="CDD" id="cd00090">
    <property type="entry name" value="HTH_ARSR"/>
    <property type="match status" value="1"/>
</dbReference>
<dbReference type="PANTHER" id="PTHR33154">
    <property type="entry name" value="TRANSCRIPTIONAL REGULATOR, ARSR FAMILY"/>
    <property type="match status" value="1"/>
</dbReference>
<keyword evidence="3" id="KW-0804">Transcription</keyword>
<dbReference type="InterPro" id="IPR051081">
    <property type="entry name" value="HTH_MetalResp_TranReg"/>
</dbReference>
<organism evidence="5 6">
    <name type="scientific">Micromonospora arida</name>
    <dbReference type="NCBI Taxonomy" id="2203715"/>
    <lineage>
        <taxon>Bacteria</taxon>
        <taxon>Bacillati</taxon>
        <taxon>Actinomycetota</taxon>
        <taxon>Actinomycetes</taxon>
        <taxon>Micromonosporales</taxon>
        <taxon>Micromonosporaceae</taxon>
        <taxon>Micromonospora</taxon>
    </lineage>
</organism>
<dbReference type="AlphaFoldDB" id="A0A3N9WZ75"/>
<evidence type="ECO:0000256" key="1">
    <source>
        <dbReference type="ARBA" id="ARBA00023015"/>
    </source>
</evidence>
<feature type="domain" description="HTH arsR-type" evidence="4">
    <location>
        <begin position="264"/>
        <end position="356"/>
    </location>
</feature>
<keyword evidence="2" id="KW-0238">DNA-binding</keyword>
<dbReference type="SUPFAM" id="SSF46785">
    <property type="entry name" value="Winged helix' DNA-binding domain"/>
    <property type="match status" value="1"/>
</dbReference>
<gene>
    <name evidence="5" type="ORF">DLJ58_24500</name>
</gene>
<evidence type="ECO:0000313" key="6">
    <source>
        <dbReference type="Proteomes" id="UP000266889"/>
    </source>
</evidence>
<dbReference type="InterPro" id="IPR036390">
    <property type="entry name" value="WH_DNA-bd_sf"/>
</dbReference>
<proteinExistence type="predicted"/>
<dbReference type="SMART" id="SM00418">
    <property type="entry name" value="HTH_ARSR"/>
    <property type="match status" value="1"/>
</dbReference>
<accession>A0A3N9WZ75</accession>
<dbReference type="Proteomes" id="UP000266889">
    <property type="component" value="Unassembled WGS sequence"/>
</dbReference>
<dbReference type="InterPro" id="IPR045981">
    <property type="entry name" value="DUF5937"/>
</dbReference>
<dbReference type="Pfam" id="PF19361">
    <property type="entry name" value="DUF5937"/>
    <property type="match status" value="1"/>
</dbReference>